<dbReference type="RefSeq" id="XP_015701905.1">
    <property type="nucleotide sequence ID" value="XM_015844931.1"/>
</dbReference>
<dbReference type="STRING" id="502779.C1GWW2"/>
<dbReference type="GO" id="GO:0030015">
    <property type="term" value="C:CCR4-NOT core complex"/>
    <property type="evidence" value="ECO:0007669"/>
    <property type="project" value="UniProtKB-UniRule"/>
</dbReference>
<evidence type="ECO:0000256" key="5">
    <source>
        <dbReference type="ARBA" id="ARBA00022491"/>
    </source>
</evidence>
<dbReference type="KEGG" id="pbl:PAAG_03336"/>
<dbReference type="OMA" id="YKPQTPY"/>
<dbReference type="PIRSF" id="PIRSF005290">
    <property type="entry name" value="NOT_su_3_5"/>
    <property type="match status" value="1"/>
</dbReference>
<feature type="region of interest" description="Disordered" evidence="12">
    <location>
        <begin position="474"/>
        <end position="508"/>
    </location>
</feature>
<dbReference type="InterPro" id="IPR038635">
    <property type="entry name" value="CCR4-NOT_su2/3/5_C_sf"/>
</dbReference>
<evidence type="ECO:0000256" key="4">
    <source>
        <dbReference type="ARBA" id="ARBA00022490"/>
    </source>
</evidence>
<keyword evidence="8 10" id="KW-0804">Transcription</keyword>
<evidence type="ECO:0000256" key="7">
    <source>
        <dbReference type="ARBA" id="ARBA00023015"/>
    </source>
</evidence>
<protein>
    <recommendedName>
        <fullName evidence="10">General negative regulator of transcription subunit</fullName>
    </recommendedName>
</protein>
<feature type="compositionally biased region" description="Low complexity" evidence="12">
    <location>
        <begin position="436"/>
        <end position="448"/>
    </location>
</feature>
<feature type="domain" description="NOT2/NOT3/NOT5 C-terminal" evidence="14">
    <location>
        <begin position="490"/>
        <end position="619"/>
    </location>
</feature>
<dbReference type="OrthoDB" id="293823at2759"/>
<feature type="compositionally biased region" description="Low complexity" evidence="12">
    <location>
        <begin position="380"/>
        <end position="398"/>
    </location>
</feature>
<proteinExistence type="inferred from homology"/>
<dbReference type="Pfam" id="PF04065">
    <property type="entry name" value="Not3"/>
    <property type="match status" value="1"/>
</dbReference>
<keyword evidence="9 10" id="KW-0539">Nucleus</keyword>
<keyword evidence="7 10" id="KW-0805">Transcription regulation</keyword>
<dbReference type="PANTHER" id="PTHR23326">
    <property type="entry name" value="CCR4 NOT-RELATED"/>
    <property type="match status" value="1"/>
</dbReference>
<dbReference type="InterPro" id="IPR040168">
    <property type="entry name" value="Not2/3/5"/>
</dbReference>
<evidence type="ECO:0000256" key="1">
    <source>
        <dbReference type="ARBA" id="ARBA00004123"/>
    </source>
</evidence>
<comment type="function">
    <text evidence="10">Acts as component of the CCR4-NOT core complex, which in the nucleus seems to be a general transcription factor, and in the cytoplasm the major mRNA deadenylase involved in mRNA turnover. The NOT protein subcomplex negatively regulates the basal and activated transcription of many genes. Preferentially affects TC-type TATA element-dependent transcription. Could directly or indirectly inhibit component(s) of the general transcription machinery.</text>
</comment>
<evidence type="ECO:0000256" key="12">
    <source>
        <dbReference type="SAM" id="MobiDB-lite"/>
    </source>
</evidence>
<dbReference type="VEuPathDB" id="FungiDB:PAAG_03336"/>
<dbReference type="InterPro" id="IPR012270">
    <property type="entry name" value="CCR4-NOT_su3/5"/>
</dbReference>
<evidence type="ECO:0000256" key="10">
    <source>
        <dbReference type="PIRNR" id="PIRNR005290"/>
    </source>
</evidence>
<dbReference type="GO" id="GO:0006355">
    <property type="term" value="P:regulation of DNA-templated transcription"/>
    <property type="evidence" value="ECO:0007669"/>
    <property type="project" value="InterPro"/>
</dbReference>
<dbReference type="InterPro" id="IPR007207">
    <property type="entry name" value="Not_N"/>
</dbReference>
<keyword evidence="11" id="KW-0175">Coiled coil</keyword>
<dbReference type="HOGENOM" id="CLU_013819_3_0_1"/>
<feature type="coiled-coil region" evidence="11">
    <location>
        <begin position="124"/>
        <end position="151"/>
    </location>
</feature>
<evidence type="ECO:0000256" key="11">
    <source>
        <dbReference type="SAM" id="Coils"/>
    </source>
</evidence>
<dbReference type="eggNOG" id="KOG2150">
    <property type="taxonomic scope" value="Eukaryota"/>
</dbReference>
<evidence type="ECO:0000313" key="16">
    <source>
        <dbReference type="Proteomes" id="UP000002059"/>
    </source>
</evidence>
<dbReference type="GeneID" id="9098295"/>
<evidence type="ECO:0000256" key="9">
    <source>
        <dbReference type="ARBA" id="ARBA00023242"/>
    </source>
</evidence>
<keyword evidence="16" id="KW-1185">Reference proteome</keyword>
<evidence type="ECO:0000259" key="14">
    <source>
        <dbReference type="Pfam" id="PF04153"/>
    </source>
</evidence>
<dbReference type="Pfam" id="PF04153">
    <property type="entry name" value="NOT2_3_5_C"/>
    <property type="match status" value="1"/>
</dbReference>
<keyword evidence="4 10" id="KW-0963">Cytoplasm</keyword>
<dbReference type="InterPro" id="IPR007282">
    <property type="entry name" value="NOT2/3/5_C"/>
</dbReference>
<evidence type="ECO:0000256" key="8">
    <source>
        <dbReference type="ARBA" id="ARBA00023163"/>
    </source>
</evidence>
<dbReference type="AlphaFoldDB" id="C1GWW2"/>
<dbReference type="GO" id="GO:0000289">
    <property type="term" value="P:nuclear-transcribed mRNA poly(A) tail shortening"/>
    <property type="evidence" value="ECO:0007669"/>
    <property type="project" value="UniProtKB-ARBA"/>
</dbReference>
<evidence type="ECO:0000256" key="6">
    <source>
        <dbReference type="ARBA" id="ARBA00022553"/>
    </source>
</evidence>
<feature type="region of interest" description="Disordered" evidence="12">
    <location>
        <begin position="338"/>
        <end position="451"/>
    </location>
</feature>
<keyword evidence="10" id="KW-0010">Activator</keyword>
<dbReference type="GO" id="GO:0005634">
    <property type="term" value="C:nucleus"/>
    <property type="evidence" value="ECO:0007669"/>
    <property type="project" value="UniProtKB-SubCell"/>
</dbReference>
<feature type="region of interest" description="Disordered" evidence="12">
    <location>
        <begin position="233"/>
        <end position="316"/>
    </location>
</feature>
<keyword evidence="6" id="KW-0597">Phosphoprotein</keyword>
<feature type="compositionally biased region" description="Polar residues" evidence="12">
    <location>
        <begin position="474"/>
        <end position="491"/>
    </location>
</feature>
<keyword evidence="5 10" id="KW-0678">Repressor</keyword>
<dbReference type="EMBL" id="KN293998">
    <property type="protein sequence ID" value="EEH41050.2"/>
    <property type="molecule type" value="Genomic_DNA"/>
</dbReference>
<sequence>MTSRKTQQEIDKTFKKVGEGIQSFESIYEKIKSSSNAAQRDKLEDNLKREIKKLQRFRDQIKTWAAGNEVKDKGPLLEQRRAIETCMEQFKAVEKEMKTKAYSKEGLSAAARQDPKEKERTETCEFLSSTVDILQQKIEAFEAEEEMIQASLKKGKKDAAKTTRLADIARISERHRWHLAKLELLLRSLQNGHVETSQVLDIKDSIKYFADDGHNADFCGEDETIYDDITLGDDEAQFGMPNDTDRVSSQDTQSIQDDDADMGVPRPAKAKADPGATRRSSTQVKSPLPVLATLHLSGPSSSSGNTMKPAPLPTRLPGETLKYASAAAAAAASDKSGVGIAPLPPPPGASPALSHALPVSKASSTSSPQVHHAQPVQRLASAAASVDDSASSQQQSKSPTLSPSVPAASQPATEPPTPAMDNVETRPNGSAKEESTTANTSTTATTDESVYHLPPGLQDLIQSFELTKSRISMNPTSTASTSTQRLLTASHHTCPEPSDSERPHHYRPQTPYNTPLYYPQEPLPIFDDPRLYETSRIDTDTLFYIFYYRQASYQQFLAAKSLKNQSWRFHKQYQTWFQRHEEPKTITEEFEQGTYRFFDYESTWMNRRKADFKFVYKFLEDDL</sequence>
<feature type="domain" description="CCR4-Not complex component Not N-terminal" evidence="13">
    <location>
        <begin position="3"/>
        <end position="231"/>
    </location>
</feature>
<gene>
    <name evidence="15" type="ORF">PAAG_03336</name>
</gene>
<evidence type="ECO:0000256" key="2">
    <source>
        <dbReference type="ARBA" id="ARBA00004496"/>
    </source>
</evidence>
<comment type="subcellular location">
    <subcellularLocation>
        <location evidence="2 10">Cytoplasm</location>
    </subcellularLocation>
    <subcellularLocation>
        <location evidence="1 10">Nucleus</location>
    </subcellularLocation>
</comment>
<dbReference type="GO" id="GO:0000932">
    <property type="term" value="C:P-body"/>
    <property type="evidence" value="ECO:0007669"/>
    <property type="project" value="UniProtKB-UniRule"/>
</dbReference>
<dbReference type="Proteomes" id="UP000002059">
    <property type="component" value="Partially assembled WGS sequence"/>
</dbReference>
<accession>C1GWW2</accession>
<comment type="similarity">
    <text evidence="3 10">Belongs to the CNOT2/3/5 family.</text>
</comment>
<evidence type="ECO:0000313" key="15">
    <source>
        <dbReference type="EMBL" id="EEH41050.2"/>
    </source>
</evidence>
<evidence type="ECO:0000259" key="13">
    <source>
        <dbReference type="Pfam" id="PF04065"/>
    </source>
</evidence>
<dbReference type="Gene3D" id="2.30.30.1020">
    <property type="entry name" value="CCR4-NOT complex subunit 2/3/5, C-terminal domain"/>
    <property type="match status" value="1"/>
</dbReference>
<reference evidence="15 16" key="1">
    <citation type="journal article" date="2011" name="PLoS Genet.">
        <title>Comparative genomic analysis of human fungal pathogens causing paracoccidioidomycosis.</title>
        <authorList>
            <person name="Desjardins C.A."/>
            <person name="Champion M.D."/>
            <person name="Holder J.W."/>
            <person name="Muszewska A."/>
            <person name="Goldberg J."/>
            <person name="Bailao A.M."/>
            <person name="Brigido M.M."/>
            <person name="Ferreira M.E."/>
            <person name="Garcia A.M."/>
            <person name="Grynberg M."/>
            <person name="Gujja S."/>
            <person name="Heiman D.I."/>
            <person name="Henn M.R."/>
            <person name="Kodira C.D."/>
            <person name="Leon-Narvaez H."/>
            <person name="Longo L.V."/>
            <person name="Ma L.J."/>
            <person name="Malavazi I."/>
            <person name="Matsuo A.L."/>
            <person name="Morais F.V."/>
            <person name="Pereira M."/>
            <person name="Rodriguez-Brito S."/>
            <person name="Sakthikumar S."/>
            <person name="Salem-Izacc S.M."/>
            <person name="Sykes S.M."/>
            <person name="Teixeira M.M."/>
            <person name="Vallejo M.C."/>
            <person name="Walter M.E."/>
            <person name="Yandava C."/>
            <person name="Young S."/>
            <person name="Zeng Q."/>
            <person name="Zucker J."/>
            <person name="Felipe M.S."/>
            <person name="Goldman G.H."/>
            <person name="Haas B.J."/>
            <person name="McEwen J.G."/>
            <person name="Nino-Vega G."/>
            <person name="Puccia R."/>
            <person name="San-Blas G."/>
            <person name="Soares C.M."/>
            <person name="Birren B.W."/>
            <person name="Cuomo C.A."/>
        </authorList>
    </citation>
    <scope>NUCLEOTIDE SEQUENCE [LARGE SCALE GENOMIC DNA]</scope>
    <source>
        <strain evidence="16">ATCC MYA-826 / Pb01</strain>
    </source>
</reference>
<name>C1GWW2_PARBA</name>
<evidence type="ECO:0000256" key="3">
    <source>
        <dbReference type="ARBA" id="ARBA00007682"/>
    </source>
</evidence>
<dbReference type="FunFam" id="2.30.30.1020:FF:000006">
    <property type="entry name" value="CCR4-NOT transcription complex, subunit 3"/>
    <property type="match status" value="1"/>
</dbReference>
<organism evidence="15 16">
    <name type="scientific">Paracoccidioides lutzii (strain ATCC MYA-826 / Pb01)</name>
    <name type="common">Paracoccidioides brasiliensis</name>
    <dbReference type="NCBI Taxonomy" id="502779"/>
    <lineage>
        <taxon>Eukaryota</taxon>
        <taxon>Fungi</taxon>
        <taxon>Dikarya</taxon>
        <taxon>Ascomycota</taxon>
        <taxon>Pezizomycotina</taxon>
        <taxon>Eurotiomycetes</taxon>
        <taxon>Eurotiomycetidae</taxon>
        <taxon>Onygenales</taxon>
        <taxon>Ajellomycetaceae</taxon>
        <taxon>Paracoccidioides</taxon>
    </lineage>
</organism>